<evidence type="ECO:0000313" key="2">
    <source>
        <dbReference type="Proteomes" id="UP001230649"/>
    </source>
</evidence>
<evidence type="ECO:0000313" key="1">
    <source>
        <dbReference type="EMBL" id="KAJ9109938.1"/>
    </source>
</evidence>
<keyword evidence="2" id="KW-1185">Reference proteome</keyword>
<proteinExistence type="predicted"/>
<dbReference type="Proteomes" id="UP001230649">
    <property type="component" value="Unassembled WGS sequence"/>
</dbReference>
<organism evidence="1 2">
    <name type="scientific">Naganishia adeliensis</name>
    <dbReference type="NCBI Taxonomy" id="92952"/>
    <lineage>
        <taxon>Eukaryota</taxon>
        <taxon>Fungi</taxon>
        <taxon>Dikarya</taxon>
        <taxon>Basidiomycota</taxon>
        <taxon>Agaricomycotina</taxon>
        <taxon>Tremellomycetes</taxon>
        <taxon>Filobasidiales</taxon>
        <taxon>Filobasidiaceae</taxon>
        <taxon>Naganishia</taxon>
    </lineage>
</organism>
<name>A0ACC2WEW1_9TREE</name>
<accession>A0ACC2WEW1</accession>
<sequence length="352" mass="39883">MNFFKSSSSSSAKQKSPSDLVKAFIDNATKLGSLSNAANNTGTGEPPVGGPEMKRLNEEITKALRGMKALLSNTDHGSGNSDPHIDPATELSQLIFQHGLLKLLLQTMPRMDFEAKKDGGTLFGLLLRRQVGVRYPGVDYMCREKSLVGMTLRGYENEDVALNTGHILKEMLRHESIARILLYSDHFYLFMDYIENTLFATSCDAFANMKRRMDLNLTSADIQECLTRHKQMVSGYLEANYDKFFTAYKSLVLSPNYVTKRQSLKLLGEILLDRSNYAIMTRYIASVENLQIIMNTLRDKSKNIQFEAFHVFKIFVANPHKPPVVAFILRKNKDKLLVYLTEFHKDRDGMGL</sequence>
<dbReference type="EMBL" id="JASBWS010000027">
    <property type="protein sequence ID" value="KAJ9109938.1"/>
    <property type="molecule type" value="Genomic_DNA"/>
</dbReference>
<reference evidence="1" key="1">
    <citation type="submission" date="2023-04" db="EMBL/GenBank/DDBJ databases">
        <title>Draft Genome sequencing of Naganishia species isolated from polar environments using Oxford Nanopore Technology.</title>
        <authorList>
            <person name="Leo P."/>
            <person name="Venkateswaran K."/>
        </authorList>
    </citation>
    <scope>NUCLEOTIDE SEQUENCE</scope>
    <source>
        <strain evidence="1">MNA-CCFEE 5262</strain>
    </source>
</reference>
<comment type="caution">
    <text evidence="1">The sequence shown here is derived from an EMBL/GenBank/DDBJ whole genome shotgun (WGS) entry which is preliminary data.</text>
</comment>
<protein>
    <submittedName>
        <fullName evidence="1">Uncharacterized protein</fullName>
    </submittedName>
</protein>
<gene>
    <name evidence="1" type="ORF">QFC20_003138</name>
</gene>